<dbReference type="RefSeq" id="WP_069607832.1">
    <property type="nucleotide sequence ID" value="NZ_CP015217.1"/>
</dbReference>
<keyword evidence="2" id="KW-1185">Reference proteome</keyword>
<reference evidence="1 2" key="1">
    <citation type="submission" date="2016-04" db="EMBL/GenBank/DDBJ databases">
        <title>Complete genome seqeunce of Leptospira alstonii serovar Room22.</title>
        <authorList>
            <person name="Nally J.E."/>
            <person name="Bayles D.O."/>
            <person name="Hurley D."/>
            <person name="Fanning S."/>
            <person name="McMahon B.J."/>
            <person name="Arent Z."/>
        </authorList>
    </citation>
    <scope>NUCLEOTIDE SEQUENCE [LARGE SCALE GENOMIC DNA]</scope>
    <source>
        <strain evidence="1 2">GWTS #1</strain>
    </source>
</reference>
<dbReference type="AlphaFoldDB" id="A0A1D7UYF2"/>
<proteinExistence type="predicted"/>
<accession>A0A1D7UYF2</accession>
<dbReference type="OrthoDB" id="331592at2"/>
<evidence type="ECO:0000313" key="1">
    <source>
        <dbReference type="EMBL" id="AOP34607.1"/>
    </source>
</evidence>
<sequence length="135" mass="14200">MKKSILVLMTVAAVTVANCTYKYKEAPEVGTSVLRLAEADYTVGAETSGKACGFFLFHVIGSSVFGGNFGFIGNGVTGSLTAEAQFDALSKLETATYIVNPKYESESTNYVIGTHSCVTVKARAITLKNGPVASK</sequence>
<protein>
    <submittedName>
        <fullName evidence="1">Uncharacterized protein</fullName>
    </submittedName>
</protein>
<organism evidence="1 2">
    <name type="scientific">Leptospira tipperaryensis</name>
    <dbReference type="NCBI Taxonomy" id="2564040"/>
    <lineage>
        <taxon>Bacteria</taxon>
        <taxon>Pseudomonadati</taxon>
        <taxon>Spirochaetota</taxon>
        <taxon>Spirochaetia</taxon>
        <taxon>Leptospirales</taxon>
        <taxon>Leptospiraceae</taxon>
        <taxon>Leptospira</taxon>
    </lineage>
</organism>
<dbReference type="Proteomes" id="UP000094197">
    <property type="component" value="Chromosome 1"/>
</dbReference>
<evidence type="ECO:0000313" key="2">
    <source>
        <dbReference type="Proteomes" id="UP000094197"/>
    </source>
</evidence>
<dbReference type="EMBL" id="CP015217">
    <property type="protein sequence ID" value="AOP34607.1"/>
    <property type="molecule type" value="Genomic_DNA"/>
</dbReference>
<name>A0A1D7UYF2_9LEPT</name>
<gene>
    <name evidence="1" type="ORF">A0128_12565</name>
</gene>
<dbReference type="KEGG" id="laj:A0128_12565"/>